<dbReference type="InterPro" id="IPR004919">
    <property type="entry name" value="GmrSD_N"/>
</dbReference>
<evidence type="ECO:0000259" key="2">
    <source>
        <dbReference type="Pfam" id="PF03235"/>
    </source>
</evidence>
<dbReference type="PANTHER" id="PTHR39639">
    <property type="entry name" value="CHROMOSOME 16, WHOLE GENOME SHOTGUN SEQUENCE"/>
    <property type="match status" value="1"/>
</dbReference>
<dbReference type="eggNOG" id="COG1479">
    <property type="taxonomic scope" value="Bacteria"/>
</dbReference>
<sequence length="395" mass="44888">MAYEDRDEQFEELEPTEEGESSNVTAAEFSSLLISPTDWTIETLYRQIGSQINLSPEFQRRNVWSSRAKISFIESLFLGIPIPQILLSASGGSSKSFLVLDGKQRLLTIKEFIDGELPSGQKFRLKNLRVLSDLEGQTWEEIEKNEDWRFELLNQTQRTAVIRGWEDDRILYEIFHRLNSGSVKLSPMELRMSLYPGDFLKFIIQWTDQVGPLHELISKKSPDPRMNDVELAARFLAFSDPKLTYAGDLKKFLDELCTRYNTEMAENEGAIEAIKSRLSNMNDAIAAGIEIFPDKKFCRKFVDGVYESRFNRALFDVLVGALANPEVRAWARNNSAEFVNGFEQTSATNAFRRAVETTTKSVASTHTRFASFYAKVSEITGVQLNLPAIANEVTN</sequence>
<dbReference type="PANTHER" id="PTHR39639:SF1">
    <property type="entry name" value="DUF262 DOMAIN-CONTAINING PROTEIN"/>
    <property type="match status" value="1"/>
</dbReference>
<dbReference type="OrthoDB" id="9787127at2"/>
<feature type="region of interest" description="Disordered" evidence="1">
    <location>
        <begin position="1"/>
        <end position="22"/>
    </location>
</feature>
<reference evidence="3 4" key="1">
    <citation type="submission" date="2013-01" db="EMBL/GenBank/DDBJ databases">
        <authorList>
            <person name="Fiebig A."/>
            <person name="Goeker M."/>
            <person name="Klenk H.-P.P."/>
        </authorList>
    </citation>
    <scope>NUCLEOTIDE SEQUENCE [LARGE SCALE GENOMIC DNA]</scope>
    <source>
        <strain evidence="3 4">DSM 17069</strain>
    </source>
</reference>
<evidence type="ECO:0000313" key="4">
    <source>
        <dbReference type="Proteomes" id="UP000030021"/>
    </source>
</evidence>
<accession>A0A0A0HKE3</accession>
<dbReference type="HOGENOM" id="CLU_038557_2_1_5"/>
<gene>
    <name evidence="3" type="ORF">rosmuc_02931</name>
</gene>
<dbReference type="Proteomes" id="UP000030021">
    <property type="component" value="Unassembled WGS sequence"/>
</dbReference>
<name>A0A0A0HKE3_9RHOB</name>
<evidence type="ECO:0000313" key="3">
    <source>
        <dbReference type="EMBL" id="KGM86638.1"/>
    </source>
</evidence>
<organism evidence="3 4">
    <name type="scientific">Roseovarius mucosus DSM 17069</name>
    <dbReference type="NCBI Taxonomy" id="1288298"/>
    <lineage>
        <taxon>Bacteria</taxon>
        <taxon>Pseudomonadati</taxon>
        <taxon>Pseudomonadota</taxon>
        <taxon>Alphaproteobacteria</taxon>
        <taxon>Rhodobacterales</taxon>
        <taxon>Roseobacteraceae</taxon>
        <taxon>Roseovarius</taxon>
    </lineage>
</organism>
<dbReference type="RefSeq" id="WP_037268459.1">
    <property type="nucleotide sequence ID" value="NZ_KN293975.1"/>
</dbReference>
<dbReference type="EMBL" id="AONH01000016">
    <property type="protein sequence ID" value="KGM86638.1"/>
    <property type="molecule type" value="Genomic_DNA"/>
</dbReference>
<dbReference type="AlphaFoldDB" id="A0A0A0HKE3"/>
<protein>
    <recommendedName>
        <fullName evidence="2">GmrSD restriction endonucleases N-terminal domain-containing protein</fullName>
    </recommendedName>
</protein>
<dbReference type="Pfam" id="PF03235">
    <property type="entry name" value="GmrSD_N"/>
    <property type="match status" value="1"/>
</dbReference>
<comment type="caution">
    <text evidence="3">The sequence shown here is derived from an EMBL/GenBank/DDBJ whole genome shotgun (WGS) entry which is preliminary data.</text>
</comment>
<proteinExistence type="predicted"/>
<feature type="domain" description="GmrSD restriction endonucleases N-terminal" evidence="2">
    <location>
        <begin position="42"/>
        <end position="195"/>
    </location>
</feature>
<dbReference type="PATRIC" id="fig|1288298.3.peg.2943"/>
<feature type="compositionally biased region" description="Acidic residues" evidence="1">
    <location>
        <begin position="1"/>
        <end position="20"/>
    </location>
</feature>
<evidence type="ECO:0000256" key="1">
    <source>
        <dbReference type="SAM" id="MobiDB-lite"/>
    </source>
</evidence>